<feature type="domain" description="LysR substrate-binding" evidence="1">
    <location>
        <begin position="6"/>
        <end position="198"/>
    </location>
</feature>
<evidence type="ECO:0000313" key="2">
    <source>
        <dbReference type="EMBL" id="EHO62678.1"/>
    </source>
</evidence>
<dbReference type="HOGENOM" id="CLU_039613_36_0_9"/>
<dbReference type="PANTHER" id="PTHR30419:SF8">
    <property type="entry name" value="NITROGEN ASSIMILATION TRANSCRIPTIONAL ACTIVATOR-RELATED"/>
    <property type="match status" value="1"/>
</dbReference>
<accession>H1D0Y2</accession>
<dbReference type="GO" id="GO:0005829">
    <property type="term" value="C:cytosol"/>
    <property type="evidence" value="ECO:0007669"/>
    <property type="project" value="TreeGrafter"/>
</dbReference>
<dbReference type="PANTHER" id="PTHR30419">
    <property type="entry name" value="HTH-TYPE TRANSCRIPTIONAL REGULATOR YBHD"/>
    <property type="match status" value="1"/>
</dbReference>
<dbReference type="Gene3D" id="3.40.190.290">
    <property type="match status" value="1"/>
</dbReference>
<dbReference type="eggNOG" id="COG0583">
    <property type="taxonomic scope" value="Bacteria"/>
</dbReference>
<name>H1D0Y2_9FIRM</name>
<dbReference type="InterPro" id="IPR050950">
    <property type="entry name" value="HTH-type_LysR_regulators"/>
</dbReference>
<dbReference type="Pfam" id="PF03466">
    <property type="entry name" value="LysR_substrate"/>
    <property type="match status" value="1"/>
</dbReference>
<dbReference type="AlphaFoldDB" id="H1D0Y2"/>
<gene>
    <name evidence="2" type="ORF">HMPREF9453_01270</name>
</gene>
<organism evidence="2 3">
    <name type="scientific">Dialister succinatiphilus YIT 11850</name>
    <dbReference type="NCBI Taxonomy" id="742743"/>
    <lineage>
        <taxon>Bacteria</taxon>
        <taxon>Bacillati</taxon>
        <taxon>Bacillota</taxon>
        <taxon>Negativicutes</taxon>
        <taxon>Veillonellales</taxon>
        <taxon>Veillonellaceae</taxon>
        <taxon>Dialister</taxon>
    </lineage>
</organism>
<comment type="caution">
    <text evidence="2">The sequence shown here is derived from an EMBL/GenBank/DDBJ whole genome shotgun (WGS) entry which is preliminary data.</text>
</comment>
<keyword evidence="3" id="KW-1185">Reference proteome</keyword>
<dbReference type="STRING" id="742743.HMPREF9453_01270"/>
<proteinExistence type="predicted"/>
<dbReference type="PATRIC" id="fig|742743.3.peg.1290"/>
<evidence type="ECO:0000313" key="3">
    <source>
        <dbReference type="Proteomes" id="UP000003277"/>
    </source>
</evidence>
<dbReference type="EMBL" id="ADLT01000045">
    <property type="protein sequence ID" value="EHO62678.1"/>
    <property type="molecule type" value="Genomic_DNA"/>
</dbReference>
<dbReference type="Proteomes" id="UP000003277">
    <property type="component" value="Unassembled WGS sequence"/>
</dbReference>
<dbReference type="GO" id="GO:0006355">
    <property type="term" value="P:regulation of DNA-templated transcription"/>
    <property type="evidence" value="ECO:0007669"/>
    <property type="project" value="TreeGrafter"/>
</dbReference>
<protein>
    <recommendedName>
        <fullName evidence="1">LysR substrate-binding domain-containing protein</fullName>
    </recommendedName>
</protein>
<dbReference type="OrthoDB" id="9803735at2"/>
<reference evidence="2 3" key="1">
    <citation type="submission" date="2011-11" db="EMBL/GenBank/DDBJ databases">
        <title>The Genome Sequence of Dialister succinatiphilus YIT 11850.</title>
        <authorList>
            <consortium name="The Broad Institute Genome Sequencing Platform"/>
            <person name="Earl A."/>
            <person name="Ward D."/>
            <person name="Feldgarden M."/>
            <person name="Gevers D."/>
            <person name="Morotomi M."/>
            <person name="Young S.K."/>
            <person name="Zeng Q."/>
            <person name="Gargeya S."/>
            <person name="Fitzgerald M."/>
            <person name="Haas B."/>
            <person name="Abouelleil A."/>
            <person name="Alvarado L."/>
            <person name="Arachchi H.M."/>
            <person name="Berlin A."/>
            <person name="Brown A."/>
            <person name="Chapman S.B."/>
            <person name="Dunbar C."/>
            <person name="Gearin G."/>
            <person name="Goldberg J."/>
            <person name="Griggs A."/>
            <person name="Gujja S."/>
            <person name="Heiman D."/>
            <person name="Howarth C."/>
            <person name="Lui A."/>
            <person name="MacDonald P.J.P."/>
            <person name="Montmayeur A."/>
            <person name="Murphy C."/>
            <person name="Neiman D."/>
            <person name="Pearson M."/>
            <person name="Priest M."/>
            <person name="Roberts A."/>
            <person name="Saif S."/>
            <person name="Shea T."/>
            <person name="Sisk P."/>
            <person name="Stolte C."/>
            <person name="Sykes S."/>
            <person name="Wortman J."/>
            <person name="Nusbaum C."/>
            <person name="Birren B."/>
        </authorList>
    </citation>
    <scope>NUCLEOTIDE SEQUENCE [LARGE SCALE GENOMIC DNA]</scope>
    <source>
        <strain evidence="2 3">YIT 11850</strain>
    </source>
</reference>
<sequence length="201" mass="22672">MVGGGELMVTERFASLIFAFQKQHPFVRFNYFTGTTDEIDERMNHGLIDAAILVCPFDTEAFDYIPVGPDARWGVYLRTDDVLASKDHIKPSDLHGRALILPSRKKLKKEIISWLGEEFQSMTVPVTENLGGNAGLFVEASGFCALSTEGAVPMYDEKKLKFIPLYPERRIQTAIAWKRDVPRTPAVKAFLRFCKEALADR</sequence>
<dbReference type="CDD" id="cd05466">
    <property type="entry name" value="PBP2_LTTR_substrate"/>
    <property type="match status" value="1"/>
</dbReference>
<dbReference type="InterPro" id="IPR005119">
    <property type="entry name" value="LysR_subst-bd"/>
</dbReference>
<dbReference type="SUPFAM" id="SSF53850">
    <property type="entry name" value="Periplasmic binding protein-like II"/>
    <property type="match status" value="1"/>
</dbReference>
<evidence type="ECO:0000259" key="1">
    <source>
        <dbReference type="Pfam" id="PF03466"/>
    </source>
</evidence>